<accession>A0A2I0UU26</accession>
<keyword evidence="3" id="KW-1185">Reference proteome</keyword>
<reference evidence="3" key="1">
    <citation type="submission" date="2017-11" db="EMBL/GenBank/DDBJ databases">
        <authorList>
            <person name="Lima N.C."/>
            <person name="Parody-Merino A.M."/>
            <person name="Battley P.F."/>
            <person name="Fidler A.E."/>
            <person name="Prosdocimi F."/>
        </authorList>
    </citation>
    <scope>NUCLEOTIDE SEQUENCE [LARGE SCALE GENOMIC DNA]</scope>
</reference>
<sequence>MLAHEVQQGHVQGPAPRLDVPQYQSRLGDEWIESSPVEKDLGVLVDEKLDMSQEYVLAVQKANCILGCIKRNMVEGGDSALLPCFSETPPGVLHPVLESSE</sequence>
<gene>
    <name evidence="2" type="ORF">llap_114</name>
</gene>
<organism evidence="2 3">
    <name type="scientific">Limosa lapponica baueri</name>
    <dbReference type="NCBI Taxonomy" id="1758121"/>
    <lineage>
        <taxon>Eukaryota</taxon>
        <taxon>Metazoa</taxon>
        <taxon>Chordata</taxon>
        <taxon>Craniata</taxon>
        <taxon>Vertebrata</taxon>
        <taxon>Euteleostomi</taxon>
        <taxon>Archelosauria</taxon>
        <taxon>Archosauria</taxon>
        <taxon>Dinosauria</taxon>
        <taxon>Saurischia</taxon>
        <taxon>Theropoda</taxon>
        <taxon>Coelurosauria</taxon>
        <taxon>Aves</taxon>
        <taxon>Neognathae</taxon>
        <taxon>Neoaves</taxon>
        <taxon>Charadriiformes</taxon>
        <taxon>Scolopacidae</taxon>
        <taxon>Limosa</taxon>
    </lineage>
</organism>
<feature type="region of interest" description="Disordered" evidence="1">
    <location>
        <begin position="1"/>
        <end position="20"/>
    </location>
</feature>
<evidence type="ECO:0000256" key="1">
    <source>
        <dbReference type="SAM" id="MobiDB-lite"/>
    </source>
</evidence>
<reference evidence="3" key="2">
    <citation type="submission" date="2017-12" db="EMBL/GenBank/DDBJ databases">
        <title>Genome sequence of the Bar-tailed Godwit (Limosa lapponica baueri).</title>
        <authorList>
            <person name="Lima N.C.B."/>
            <person name="Parody-Merino A.M."/>
            <person name="Battley P.F."/>
            <person name="Fidler A.E."/>
            <person name="Prosdocimi F."/>
        </authorList>
    </citation>
    <scope>NUCLEOTIDE SEQUENCE [LARGE SCALE GENOMIC DNA]</scope>
</reference>
<dbReference type="EMBL" id="KZ505636">
    <property type="protein sequence ID" value="PKU49561.1"/>
    <property type="molecule type" value="Genomic_DNA"/>
</dbReference>
<dbReference type="OrthoDB" id="9921460at2759"/>
<dbReference type="AlphaFoldDB" id="A0A2I0UU26"/>
<dbReference type="Proteomes" id="UP000233556">
    <property type="component" value="Unassembled WGS sequence"/>
</dbReference>
<name>A0A2I0UU26_LIMLA</name>
<protein>
    <submittedName>
        <fullName evidence="2">Uncharacterized protein</fullName>
    </submittedName>
</protein>
<proteinExistence type="predicted"/>
<evidence type="ECO:0000313" key="3">
    <source>
        <dbReference type="Proteomes" id="UP000233556"/>
    </source>
</evidence>
<evidence type="ECO:0000313" key="2">
    <source>
        <dbReference type="EMBL" id="PKU49561.1"/>
    </source>
</evidence>